<feature type="transmembrane region" description="Helical" evidence="7">
    <location>
        <begin position="83"/>
        <end position="101"/>
    </location>
</feature>
<dbReference type="InterPro" id="IPR036259">
    <property type="entry name" value="MFS_trans_sf"/>
</dbReference>
<comment type="subcellular location">
    <subcellularLocation>
        <location evidence="1">Endomembrane system</location>
        <topology evidence="1">Multi-pass membrane protein</topology>
    </subcellularLocation>
</comment>
<keyword evidence="6 7" id="KW-0472">Membrane</keyword>
<keyword evidence="9" id="KW-1185">Reference proteome</keyword>
<dbReference type="PANTHER" id="PTHR23514">
    <property type="entry name" value="BYPASS OF STOP CODON PROTEIN 6"/>
    <property type="match status" value="1"/>
</dbReference>
<dbReference type="NCBIfam" id="NF002982">
    <property type="entry name" value="PRK03699.1"/>
    <property type="match status" value="1"/>
</dbReference>
<dbReference type="EMBL" id="JAVRIC010000017">
    <property type="protein sequence ID" value="MDT0498123.1"/>
    <property type="molecule type" value="Genomic_DNA"/>
</dbReference>
<dbReference type="RefSeq" id="WP_311365515.1">
    <property type="nucleotide sequence ID" value="NZ_JAVRIC010000017.1"/>
</dbReference>
<gene>
    <name evidence="8" type="primary">tsgA</name>
    <name evidence="8" type="ORF">RM530_12215</name>
</gene>
<comment type="caution">
    <text evidence="8">The sequence shown here is derived from an EMBL/GenBank/DDBJ whole genome shotgun (WGS) entry which is preliminary data.</text>
</comment>
<feature type="transmembrane region" description="Helical" evidence="7">
    <location>
        <begin position="255"/>
        <end position="272"/>
    </location>
</feature>
<accession>A0ABU2WJS2</accession>
<feature type="transmembrane region" description="Helical" evidence="7">
    <location>
        <begin position="107"/>
        <end position="132"/>
    </location>
</feature>
<dbReference type="Proteomes" id="UP001254608">
    <property type="component" value="Unassembled WGS sequence"/>
</dbReference>
<dbReference type="Pfam" id="PF07690">
    <property type="entry name" value="MFS_1"/>
    <property type="match status" value="1"/>
</dbReference>
<feature type="transmembrane region" description="Helical" evidence="7">
    <location>
        <begin position="336"/>
        <end position="354"/>
    </location>
</feature>
<name>A0ABU2WJS2_9GAMM</name>
<evidence type="ECO:0000256" key="7">
    <source>
        <dbReference type="SAM" id="Phobius"/>
    </source>
</evidence>
<dbReference type="Gene3D" id="1.20.1250.20">
    <property type="entry name" value="MFS general substrate transporter like domains"/>
    <property type="match status" value="2"/>
</dbReference>
<feature type="transmembrane region" description="Helical" evidence="7">
    <location>
        <begin position="304"/>
        <end position="329"/>
    </location>
</feature>
<proteinExistence type="inferred from homology"/>
<keyword evidence="3" id="KW-0813">Transport</keyword>
<evidence type="ECO:0000313" key="8">
    <source>
        <dbReference type="EMBL" id="MDT0498123.1"/>
    </source>
</evidence>
<feature type="transmembrane region" description="Helical" evidence="7">
    <location>
        <begin position="366"/>
        <end position="386"/>
    </location>
</feature>
<sequence length="409" mass="44261">MRIRPTRMRWPDANLVRLTLGSFLCYFVLSGLISQIGAISGPMAQHFSRPLTEVAAHFSYLSSGVMFGTLLSLIYFEWSGLRKAFISCYCIAAAALLAIVLSSSWLLLAALLFIVGTVGGLGLSGGAVTLALSYTGRSQAVAMLCTDLCFALAGIVSAPTAAAFIAHGLPWNTSYIVLAVICALIVLLAWSSRYPPSVREINEPSRRERWPAAVWLCAAALFFYMLGQVSMLIWLPQHLEQHLQFAYAQSTGGISRYWTGMVIGQLTLVALLQGFKLKTLLPLIAISSVFGSCLVWTSSTAASVLTVTLLLGIANAGMLKLSLSFAATLVRHPQRVVTFLLFCGAAGQAISPYLSAQLVQRFDTYFCLRFVTFCYLAMATCICLAVPQKRNREAPNEAAPQFDTPGAQP</sequence>
<evidence type="ECO:0000256" key="4">
    <source>
        <dbReference type="ARBA" id="ARBA00022692"/>
    </source>
</evidence>
<dbReference type="InterPro" id="IPR011701">
    <property type="entry name" value="MFS"/>
</dbReference>
<feature type="transmembrane region" description="Helical" evidence="7">
    <location>
        <begin position="144"/>
        <end position="166"/>
    </location>
</feature>
<dbReference type="PANTHER" id="PTHR23514:SF3">
    <property type="entry name" value="BYPASS OF STOP CODON PROTEIN 6"/>
    <property type="match status" value="1"/>
</dbReference>
<dbReference type="InterPro" id="IPR051788">
    <property type="entry name" value="MFS_Transporter"/>
</dbReference>
<evidence type="ECO:0000256" key="6">
    <source>
        <dbReference type="ARBA" id="ARBA00023136"/>
    </source>
</evidence>
<reference evidence="8 9" key="1">
    <citation type="submission" date="2023-09" db="EMBL/GenBank/DDBJ databases">
        <authorList>
            <person name="Rey-Velasco X."/>
        </authorList>
    </citation>
    <scope>NUCLEOTIDE SEQUENCE [LARGE SCALE GENOMIC DNA]</scope>
    <source>
        <strain evidence="8 9">W345</strain>
    </source>
</reference>
<feature type="transmembrane region" description="Helical" evidence="7">
    <location>
        <begin position="279"/>
        <end position="298"/>
    </location>
</feature>
<feature type="transmembrane region" description="Helical" evidence="7">
    <location>
        <begin position="54"/>
        <end position="76"/>
    </location>
</feature>
<dbReference type="SUPFAM" id="SSF103473">
    <property type="entry name" value="MFS general substrate transporter"/>
    <property type="match status" value="1"/>
</dbReference>
<evidence type="ECO:0000313" key="9">
    <source>
        <dbReference type="Proteomes" id="UP001254608"/>
    </source>
</evidence>
<feature type="transmembrane region" description="Helical" evidence="7">
    <location>
        <begin position="172"/>
        <end position="191"/>
    </location>
</feature>
<protein>
    <submittedName>
        <fullName evidence="8">MFS transporter TsgA</fullName>
    </submittedName>
</protein>
<evidence type="ECO:0000256" key="3">
    <source>
        <dbReference type="ARBA" id="ARBA00022448"/>
    </source>
</evidence>
<feature type="transmembrane region" description="Helical" evidence="7">
    <location>
        <begin position="212"/>
        <end position="235"/>
    </location>
</feature>
<evidence type="ECO:0000256" key="1">
    <source>
        <dbReference type="ARBA" id="ARBA00004127"/>
    </source>
</evidence>
<keyword evidence="5 7" id="KW-1133">Transmembrane helix</keyword>
<organism evidence="8 9">
    <name type="scientific">Banduia mediterranea</name>
    <dbReference type="NCBI Taxonomy" id="3075609"/>
    <lineage>
        <taxon>Bacteria</taxon>
        <taxon>Pseudomonadati</taxon>
        <taxon>Pseudomonadota</taxon>
        <taxon>Gammaproteobacteria</taxon>
        <taxon>Nevskiales</taxon>
        <taxon>Algiphilaceae</taxon>
        <taxon>Banduia</taxon>
    </lineage>
</organism>
<evidence type="ECO:0000256" key="2">
    <source>
        <dbReference type="ARBA" id="ARBA00008335"/>
    </source>
</evidence>
<keyword evidence="4 7" id="KW-0812">Transmembrane</keyword>
<evidence type="ECO:0000256" key="5">
    <source>
        <dbReference type="ARBA" id="ARBA00022989"/>
    </source>
</evidence>
<comment type="similarity">
    <text evidence="2">Belongs to the major facilitator superfamily.</text>
</comment>